<keyword evidence="2" id="KW-1133">Transmembrane helix</keyword>
<evidence type="ECO:0000256" key="2">
    <source>
        <dbReference type="SAM" id="Phobius"/>
    </source>
</evidence>
<keyword evidence="4" id="KW-1185">Reference proteome</keyword>
<feature type="compositionally biased region" description="Low complexity" evidence="1">
    <location>
        <begin position="330"/>
        <end position="341"/>
    </location>
</feature>
<feature type="compositionally biased region" description="Basic and acidic residues" evidence="1">
    <location>
        <begin position="342"/>
        <end position="352"/>
    </location>
</feature>
<feature type="region of interest" description="Disordered" evidence="1">
    <location>
        <begin position="1"/>
        <end position="36"/>
    </location>
</feature>
<dbReference type="Proteomes" id="UP001165121">
    <property type="component" value="Unassembled WGS sequence"/>
</dbReference>
<feature type="compositionally biased region" description="Polar residues" evidence="1">
    <location>
        <begin position="433"/>
        <end position="447"/>
    </location>
</feature>
<gene>
    <name evidence="3" type="ORF">Pfra01_000499100</name>
</gene>
<feature type="compositionally biased region" description="Basic and acidic residues" evidence="1">
    <location>
        <begin position="14"/>
        <end position="30"/>
    </location>
</feature>
<feature type="compositionally biased region" description="Polar residues" evidence="1">
    <location>
        <begin position="353"/>
        <end position="393"/>
    </location>
</feature>
<evidence type="ECO:0000313" key="3">
    <source>
        <dbReference type="EMBL" id="GMF26436.1"/>
    </source>
</evidence>
<feature type="compositionally biased region" description="Polar residues" evidence="1">
    <location>
        <begin position="402"/>
        <end position="420"/>
    </location>
</feature>
<accession>A0A9W6X1Z6</accession>
<dbReference type="InterPro" id="IPR018247">
    <property type="entry name" value="EF_Hand_1_Ca_BS"/>
</dbReference>
<feature type="region of interest" description="Disordered" evidence="1">
    <location>
        <begin position="202"/>
        <end position="243"/>
    </location>
</feature>
<reference evidence="3" key="1">
    <citation type="submission" date="2023-04" db="EMBL/GenBank/DDBJ databases">
        <title>Phytophthora fragariaefolia NBRC 109709.</title>
        <authorList>
            <person name="Ichikawa N."/>
            <person name="Sato H."/>
            <person name="Tonouchi N."/>
        </authorList>
    </citation>
    <scope>NUCLEOTIDE SEQUENCE</scope>
    <source>
        <strain evidence="3">NBRC 109709</strain>
    </source>
</reference>
<feature type="compositionally biased region" description="Low complexity" evidence="1">
    <location>
        <begin position="469"/>
        <end position="479"/>
    </location>
</feature>
<organism evidence="3 4">
    <name type="scientific">Phytophthora fragariaefolia</name>
    <dbReference type="NCBI Taxonomy" id="1490495"/>
    <lineage>
        <taxon>Eukaryota</taxon>
        <taxon>Sar</taxon>
        <taxon>Stramenopiles</taxon>
        <taxon>Oomycota</taxon>
        <taxon>Peronosporomycetes</taxon>
        <taxon>Peronosporales</taxon>
        <taxon>Peronosporaceae</taxon>
        <taxon>Phytophthora</taxon>
    </lineage>
</organism>
<dbReference type="OrthoDB" id="167900at2759"/>
<evidence type="ECO:0000256" key="1">
    <source>
        <dbReference type="SAM" id="MobiDB-lite"/>
    </source>
</evidence>
<feature type="compositionally biased region" description="Polar residues" evidence="1">
    <location>
        <begin position="454"/>
        <end position="468"/>
    </location>
</feature>
<dbReference type="AlphaFoldDB" id="A0A9W6X1Z6"/>
<feature type="region of interest" description="Disordered" evidence="1">
    <location>
        <begin position="297"/>
        <end position="479"/>
    </location>
</feature>
<feature type="compositionally biased region" description="Low complexity" evidence="1">
    <location>
        <begin position="307"/>
        <end position="317"/>
    </location>
</feature>
<comment type="caution">
    <text evidence="3">The sequence shown here is derived from an EMBL/GenBank/DDBJ whole genome shotgun (WGS) entry which is preliminary data.</text>
</comment>
<feature type="transmembrane region" description="Helical" evidence="2">
    <location>
        <begin position="43"/>
        <end position="65"/>
    </location>
</feature>
<sequence length="558" mass="59109">MMEGESGTPGVSRLPDEETSFVRRKVEVPQRRQRHQQAKKKRIAALSASVVAMLVFGGVCAFVTIPSGASDSVKAAVSQAMESDPASATASGIFIPSFSTYDEDEDGKISLGEYLDRLAINRDAALKRVADSSLDEDAKARVSGMVKEDFSKHSDCAALVGKPNEDELMTKENFDEVYEEITTGFCPIFDDRIPMEYQIAETAPGKVEGPGVSNTTDASSSASADSEEAEYPLGGDDVSDEAPQPVMAKWEPENPYLPPRPVSDHVKTEGLGQAQWFPIYPSAPPIPTFNDDKLAVAWTPDEPTDPPSASASASQEAIDPRDGVGDSEWYPIYPIDPPSSSSDKDQGQKEQSESIGTQLNPNPTTDGNPSTENGWQMGGHNTYSESTPDTGAFTSAAAITYGESTPTRSNPEAATYQSPFQNAPQAQQEPNAYTSQAATFGATTTIKSGPETVSGATSNDAFKSFSNIGTTTAGEKTATGYNSYTSATNNAGTYQTSAGAQSTTYSSGKPTTEAFNTYNGYSGYNGATANAGFTGVEMTTSGGWKGKRQLRPMGNSVP</sequence>
<feature type="compositionally biased region" description="Low complexity" evidence="1">
    <location>
        <begin position="421"/>
        <end position="432"/>
    </location>
</feature>
<proteinExistence type="predicted"/>
<evidence type="ECO:0000313" key="4">
    <source>
        <dbReference type="Proteomes" id="UP001165121"/>
    </source>
</evidence>
<name>A0A9W6X1Z6_9STRA</name>
<keyword evidence="2" id="KW-0812">Transmembrane</keyword>
<dbReference type="EMBL" id="BSXT01000396">
    <property type="protein sequence ID" value="GMF26436.1"/>
    <property type="molecule type" value="Genomic_DNA"/>
</dbReference>
<keyword evidence="2" id="KW-0472">Membrane</keyword>
<protein>
    <submittedName>
        <fullName evidence="3">Unnamed protein product</fullName>
    </submittedName>
</protein>
<dbReference type="PROSITE" id="PS00018">
    <property type="entry name" value="EF_HAND_1"/>
    <property type="match status" value="1"/>
</dbReference>